<accession>A0A2I0KSZ4</accession>
<dbReference type="AlphaFoldDB" id="A0A2I0KSZ4"/>
<organism evidence="2 3">
    <name type="scientific">Punica granatum</name>
    <name type="common">Pomegranate</name>
    <dbReference type="NCBI Taxonomy" id="22663"/>
    <lineage>
        <taxon>Eukaryota</taxon>
        <taxon>Viridiplantae</taxon>
        <taxon>Streptophyta</taxon>
        <taxon>Embryophyta</taxon>
        <taxon>Tracheophyta</taxon>
        <taxon>Spermatophyta</taxon>
        <taxon>Magnoliopsida</taxon>
        <taxon>eudicotyledons</taxon>
        <taxon>Gunneridae</taxon>
        <taxon>Pentapetalae</taxon>
        <taxon>rosids</taxon>
        <taxon>malvids</taxon>
        <taxon>Myrtales</taxon>
        <taxon>Lythraceae</taxon>
        <taxon>Punica</taxon>
    </lineage>
</organism>
<name>A0A2I0KSZ4_PUNGR</name>
<proteinExistence type="predicted"/>
<evidence type="ECO:0000313" key="2">
    <source>
        <dbReference type="EMBL" id="PKI71594.1"/>
    </source>
</evidence>
<dbReference type="EMBL" id="PGOL01000364">
    <property type="protein sequence ID" value="PKI71594.1"/>
    <property type="molecule type" value="Genomic_DNA"/>
</dbReference>
<sequence>MNLVSRLSTLAAAVCLSLSLDPFVVVAPSLPLPCIPFRRPSLPLKLAVWPWLVSVSHSVTLSRVSAIGPMGCGCRCPASAAALGRDKNWVFVLFTKLLLPLHHPSRHCRPSPPPSLPSDLHPNHQTRHLMAGLGTAMPDPASPWPNLAAKVEFRRLVREIEVLLPPLPFRGAIVARLMKKLEKIENLVARGSADDRDLQIRCTPAVASVHLLR</sequence>
<feature type="signal peptide" evidence="1">
    <location>
        <begin position="1"/>
        <end position="19"/>
    </location>
</feature>
<evidence type="ECO:0000256" key="1">
    <source>
        <dbReference type="SAM" id="SignalP"/>
    </source>
</evidence>
<gene>
    <name evidence="2" type="ORF">CRG98_008002</name>
</gene>
<keyword evidence="3" id="KW-1185">Reference proteome</keyword>
<protein>
    <submittedName>
        <fullName evidence="2">Uncharacterized protein</fullName>
    </submittedName>
</protein>
<evidence type="ECO:0000313" key="3">
    <source>
        <dbReference type="Proteomes" id="UP000233551"/>
    </source>
</evidence>
<reference evidence="2 3" key="1">
    <citation type="submission" date="2017-11" db="EMBL/GenBank/DDBJ databases">
        <title>De-novo sequencing of pomegranate (Punica granatum L.) genome.</title>
        <authorList>
            <person name="Akparov Z."/>
            <person name="Amiraslanov A."/>
            <person name="Hajiyeva S."/>
            <person name="Abbasov M."/>
            <person name="Kaur K."/>
            <person name="Hamwieh A."/>
            <person name="Solovyev V."/>
            <person name="Salamov A."/>
            <person name="Braich B."/>
            <person name="Kosarev P."/>
            <person name="Mahmoud A."/>
            <person name="Hajiyev E."/>
            <person name="Babayeva S."/>
            <person name="Izzatullayeva V."/>
            <person name="Mammadov A."/>
            <person name="Mammadov A."/>
            <person name="Sharifova S."/>
            <person name="Ojaghi J."/>
            <person name="Eynullazada K."/>
            <person name="Bayramov B."/>
            <person name="Abdulazimova A."/>
            <person name="Shahmuradov I."/>
        </authorList>
    </citation>
    <scope>NUCLEOTIDE SEQUENCE [LARGE SCALE GENOMIC DNA]</scope>
    <source>
        <strain evidence="3">cv. AG2017</strain>
        <tissue evidence="2">Leaf</tissue>
    </source>
</reference>
<dbReference type="Proteomes" id="UP000233551">
    <property type="component" value="Unassembled WGS sequence"/>
</dbReference>
<feature type="chain" id="PRO_5014157027" evidence="1">
    <location>
        <begin position="20"/>
        <end position="213"/>
    </location>
</feature>
<comment type="caution">
    <text evidence="2">The sequence shown here is derived from an EMBL/GenBank/DDBJ whole genome shotgun (WGS) entry which is preliminary data.</text>
</comment>
<keyword evidence="1" id="KW-0732">Signal</keyword>